<dbReference type="RefSeq" id="XP_016608975.1">
    <property type="nucleotide sequence ID" value="XM_016752282.1"/>
</dbReference>
<organism evidence="1 2">
    <name type="scientific">Spizellomyces punctatus (strain DAOM BR117)</name>
    <dbReference type="NCBI Taxonomy" id="645134"/>
    <lineage>
        <taxon>Eukaryota</taxon>
        <taxon>Fungi</taxon>
        <taxon>Fungi incertae sedis</taxon>
        <taxon>Chytridiomycota</taxon>
        <taxon>Chytridiomycota incertae sedis</taxon>
        <taxon>Chytridiomycetes</taxon>
        <taxon>Spizellomycetales</taxon>
        <taxon>Spizellomycetaceae</taxon>
        <taxon>Spizellomyces</taxon>
    </lineage>
</organism>
<keyword evidence="2" id="KW-1185">Reference proteome</keyword>
<accession>A0A0L0HHJ5</accession>
<dbReference type="VEuPathDB" id="FungiDB:SPPG_04037"/>
<dbReference type="InParanoid" id="A0A0L0HHJ5"/>
<dbReference type="GeneID" id="27687511"/>
<proteinExistence type="predicted"/>
<dbReference type="AlphaFoldDB" id="A0A0L0HHJ5"/>
<evidence type="ECO:0000313" key="2">
    <source>
        <dbReference type="Proteomes" id="UP000053201"/>
    </source>
</evidence>
<dbReference type="OrthoDB" id="10379625at2759"/>
<dbReference type="EMBL" id="KQ257455">
    <property type="protein sequence ID" value="KND00936.1"/>
    <property type="molecule type" value="Genomic_DNA"/>
</dbReference>
<name>A0A0L0HHJ5_SPIPD</name>
<protein>
    <submittedName>
        <fullName evidence="1">Uncharacterized protein</fullName>
    </submittedName>
</protein>
<gene>
    <name evidence="1" type="ORF">SPPG_04037</name>
</gene>
<evidence type="ECO:0000313" key="1">
    <source>
        <dbReference type="EMBL" id="KND00936.1"/>
    </source>
</evidence>
<dbReference type="Proteomes" id="UP000053201">
    <property type="component" value="Unassembled WGS sequence"/>
</dbReference>
<reference evidence="1 2" key="1">
    <citation type="submission" date="2009-08" db="EMBL/GenBank/DDBJ databases">
        <title>The Genome Sequence of Spizellomyces punctatus strain DAOM BR117.</title>
        <authorList>
            <consortium name="The Broad Institute Genome Sequencing Platform"/>
            <person name="Russ C."/>
            <person name="Cuomo C."/>
            <person name="Shea T."/>
            <person name="Young S.K."/>
            <person name="Zeng Q."/>
            <person name="Koehrsen M."/>
            <person name="Haas B."/>
            <person name="Borodovsky M."/>
            <person name="Guigo R."/>
            <person name="Alvarado L."/>
            <person name="Berlin A."/>
            <person name="Bochicchio J."/>
            <person name="Borenstein D."/>
            <person name="Chapman S."/>
            <person name="Chen Z."/>
            <person name="Engels R."/>
            <person name="Freedman E."/>
            <person name="Gellesch M."/>
            <person name="Goldberg J."/>
            <person name="Griggs A."/>
            <person name="Gujja S."/>
            <person name="Heiman D."/>
            <person name="Hepburn T."/>
            <person name="Howarth C."/>
            <person name="Jen D."/>
            <person name="Larson L."/>
            <person name="Lewis B."/>
            <person name="Mehta T."/>
            <person name="Park D."/>
            <person name="Pearson M."/>
            <person name="Roberts A."/>
            <person name="Saif S."/>
            <person name="Shenoy N."/>
            <person name="Sisk P."/>
            <person name="Stolte C."/>
            <person name="Sykes S."/>
            <person name="Thomson T."/>
            <person name="Walk T."/>
            <person name="White J."/>
            <person name="Yandava C."/>
            <person name="Burger G."/>
            <person name="Gray M.W."/>
            <person name="Holland P.W.H."/>
            <person name="King N."/>
            <person name="Lang F.B.F."/>
            <person name="Roger A.J."/>
            <person name="Ruiz-Trillo I."/>
            <person name="Lander E."/>
            <person name="Nusbaum C."/>
        </authorList>
    </citation>
    <scope>NUCLEOTIDE SEQUENCE [LARGE SCALE GENOMIC DNA]</scope>
    <source>
        <strain evidence="1 2">DAOM BR117</strain>
    </source>
</reference>
<sequence length="182" mass="19609">MERSAATVQIFSSIETSSPANSQSLRMESSGLGMIRAVATSQILFVSANPDKDLPPLSSPQERTLFDTQEVNVQPRRPTGGSIRALPLHVVASNVSIDSQFFTAASRCPSSPIEFVISPMIDPKSENEFAQNIYFALMKNASGQPRSSTSTSGSVKVEKGSGGFLQKIKKIFDRKGKKQAIA</sequence>